<feature type="region of interest" description="Disordered" evidence="5">
    <location>
        <begin position="56"/>
        <end position="83"/>
    </location>
</feature>
<protein>
    <recommendedName>
        <fullName evidence="10">Major facilitator superfamily (MFS) profile domain-containing protein</fullName>
    </recommendedName>
</protein>
<dbReference type="PANTHER" id="PTHR21576:SF158">
    <property type="entry name" value="RIBOSOMAL RNA-PROCESSING PROTEIN 12-LIKE CONSERVED DOMAIN-CONTAINING PROTEIN"/>
    <property type="match status" value="1"/>
</dbReference>
<dbReference type="OrthoDB" id="410267at2759"/>
<evidence type="ECO:0000256" key="6">
    <source>
        <dbReference type="SAM" id="Phobius"/>
    </source>
</evidence>
<organism evidence="8 9">
    <name type="scientific">Pisolithus tinctorius Marx 270</name>
    <dbReference type="NCBI Taxonomy" id="870435"/>
    <lineage>
        <taxon>Eukaryota</taxon>
        <taxon>Fungi</taxon>
        <taxon>Dikarya</taxon>
        <taxon>Basidiomycota</taxon>
        <taxon>Agaricomycotina</taxon>
        <taxon>Agaricomycetes</taxon>
        <taxon>Agaricomycetidae</taxon>
        <taxon>Boletales</taxon>
        <taxon>Sclerodermatineae</taxon>
        <taxon>Pisolithaceae</taxon>
        <taxon>Pisolithus</taxon>
    </lineage>
</organism>
<feature type="transmembrane region" description="Helical" evidence="6">
    <location>
        <begin position="91"/>
        <end position="115"/>
    </location>
</feature>
<keyword evidence="9" id="KW-1185">Reference proteome</keyword>
<dbReference type="InterPro" id="IPR036259">
    <property type="entry name" value="MFS_trans_sf"/>
</dbReference>
<dbReference type="AlphaFoldDB" id="A0A0C3NR81"/>
<evidence type="ECO:0000313" key="9">
    <source>
        <dbReference type="Proteomes" id="UP000054217"/>
    </source>
</evidence>
<dbReference type="Gene3D" id="1.20.1250.20">
    <property type="entry name" value="MFS general substrate transporter like domains"/>
    <property type="match status" value="1"/>
</dbReference>
<evidence type="ECO:0000313" key="8">
    <source>
        <dbReference type="EMBL" id="KIN98020.1"/>
    </source>
</evidence>
<dbReference type="EMBL" id="KN832020">
    <property type="protein sequence ID" value="KIN98017.1"/>
    <property type="molecule type" value="Genomic_DNA"/>
</dbReference>
<feature type="compositionally biased region" description="Polar residues" evidence="5">
    <location>
        <begin position="67"/>
        <end position="81"/>
    </location>
</feature>
<reference evidence="9" key="2">
    <citation type="submission" date="2015-01" db="EMBL/GenBank/DDBJ databases">
        <title>Evolutionary Origins and Diversification of the Mycorrhizal Mutualists.</title>
        <authorList>
            <consortium name="DOE Joint Genome Institute"/>
            <consortium name="Mycorrhizal Genomics Consortium"/>
            <person name="Kohler A."/>
            <person name="Kuo A."/>
            <person name="Nagy L.G."/>
            <person name="Floudas D."/>
            <person name="Copeland A."/>
            <person name="Barry K.W."/>
            <person name="Cichocki N."/>
            <person name="Veneault-Fourrey C."/>
            <person name="LaButti K."/>
            <person name="Lindquist E.A."/>
            <person name="Lipzen A."/>
            <person name="Lundell T."/>
            <person name="Morin E."/>
            <person name="Murat C."/>
            <person name="Riley R."/>
            <person name="Ohm R."/>
            <person name="Sun H."/>
            <person name="Tunlid A."/>
            <person name="Henrissat B."/>
            <person name="Grigoriev I.V."/>
            <person name="Hibbett D.S."/>
            <person name="Martin F."/>
        </authorList>
    </citation>
    <scope>NUCLEOTIDE SEQUENCE [LARGE SCALE GENOMIC DNA]</scope>
    <source>
        <strain evidence="9">Marx 270</strain>
    </source>
</reference>
<feature type="transmembrane region" description="Helical" evidence="6">
    <location>
        <begin position="268"/>
        <end position="289"/>
    </location>
</feature>
<proteinExistence type="predicted"/>
<evidence type="ECO:0008006" key="10">
    <source>
        <dbReference type="Google" id="ProtNLM"/>
    </source>
</evidence>
<dbReference type="PANTHER" id="PTHR21576">
    <property type="entry name" value="UNCHARACTERIZED NODULIN-LIKE PROTEIN"/>
    <property type="match status" value="1"/>
</dbReference>
<feature type="transmembrane region" description="Helical" evidence="6">
    <location>
        <begin position="130"/>
        <end position="148"/>
    </location>
</feature>
<gene>
    <name evidence="7" type="ORF">M404DRAFT_10662</name>
    <name evidence="8" type="ORF">M404DRAFT_10664</name>
</gene>
<reference evidence="8 9" key="1">
    <citation type="submission" date="2014-04" db="EMBL/GenBank/DDBJ databases">
        <authorList>
            <consortium name="DOE Joint Genome Institute"/>
            <person name="Kuo A."/>
            <person name="Kohler A."/>
            <person name="Costa M.D."/>
            <person name="Nagy L.G."/>
            <person name="Floudas D."/>
            <person name="Copeland A."/>
            <person name="Barry K.W."/>
            <person name="Cichocki N."/>
            <person name="Veneault-Fourrey C."/>
            <person name="LaButti K."/>
            <person name="Lindquist E.A."/>
            <person name="Lipzen A."/>
            <person name="Lundell T."/>
            <person name="Morin E."/>
            <person name="Murat C."/>
            <person name="Sun H."/>
            <person name="Tunlid A."/>
            <person name="Henrissat B."/>
            <person name="Grigoriev I.V."/>
            <person name="Hibbett D.S."/>
            <person name="Martin F."/>
            <person name="Nordberg H.P."/>
            <person name="Cantor M.N."/>
            <person name="Hua S.X."/>
        </authorList>
    </citation>
    <scope>NUCLEOTIDE SEQUENCE [LARGE SCALE GENOMIC DNA]</scope>
    <source>
        <strain evidence="8 9">Marx 270</strain>
    </source>
</reference>
<dbReference type="SUPFAM" id="SSF103473">
    <property type="entry name" value="MFS general substrate transporter"/>
    <property type="match status" value="1"/>
</dbReference>
<evidence type="ECO:0000256" key="4">
    <source>
        <dbReference type="ARBA" id="ARBA00023136"/>
    </source>
</evidence>
<evidence type="ECO:0000256" key="5">
    <source>
        <dbReference type="SAM" id="MobiDB-lite"/>
    </source>
</evidence>
<feature type="transmembrane region" description="Helical" evidence="6">
    <location>
        <begin position="229"/>
        <end position="256"/>
    </location>
</feature>
<name>A0A0C3NR81_PISTI</name>
<feature type="transmembrane region" description="Helical" evidence="6">
    <location>
        <begin position="444"/>
        <end position="464"/>
    </location>
</feature>
<dbReference type="STRING" id="870435.A0A0C3NR81"/>
<reference evidence="8" key="3">
    <citation type="submission" date="2015-02" db="EMBL/GenBank/DDBJ databases">
        <title>Evolutionary Origins and Diversification of the Mycorrhizal Mutualists.</title>
        <authorList>
            <consortium name="DOE Joint Genome Institute"/>
            <consortium name="Mycorrhizal Genomics Consortium"/>
            <person name="Kohler A."/>
            <person name="Kuo A."/>
            <person name="Nagy L.G."/>
            <person name="Floudas D."/>
            <person name="Copeland A."/>
            <person name="Barry K.W."/>
            <person name="Cichocki N."/>
            <person name="Veneault-Fourrey C."/>
            <person name="LaButti K."/>
            <person name="Lindquist E.A."/>
            <person name="Lipzen A."/>
            <person name="Lundell T."/>
            <person name="Morin E."/>
            <person name="Murat C."/>
            <person name="Riley R."/>
            <person name="Ohm R."/>
            <person name="Sun H."/>
            <person name="Tunlid A."/>
            <person name="Henrissat B."/>
            <person name="Grigoriev I.V."/>
            <person name="Hibbett D.S."/>
            <person name="Martin F."/>
        </authorList>
    </citation>
    <scope>NUCLEOTIDE SEQUENCE</scope>
    <source>
        <strain evidence="8 9">Marx 270</strain>
    </source>
</reference>
<accession>A0A0C3NR81</accession>
<evidence type="ECO:0000256" key="1">
    <source>
        <dbReference type="ARBA" id="ARBA00004141"/>
    </source>
</evidence>
<evidence type="ECO:0000256" key="2">
    <source>
        <dbReference type="ARBA" id="ARBA00022692"/>
    </source>
</evidence>
<dbReference type="GO" id="GO:0000329">
    <property type="term" value="C:fungal-type vacuole membrane"/>
    <property type="evidence" value="ECO:0007669"/>
    <property type="project" value="TreeGrafter"/>
</dbReference>
<feature type="transmembrane region" description="Helical" evidence="6">
    <location>
        <begin position="476"/>
        <end position="496"/>
    </location>
</feature>
<feature type="transmembrane region" description="Helical" evidence="6">
    <location>
        <begin position="544"/>
        <end position="564"/>
    </location>
</feature>
<feature type="region of interest" description="Disordered" evidence="5">
    <location>
        <begin position="1"/>
        <end position="38"/>
    </location>
</feature>
<evidence type="ECO:0000313" key="7">
    <source>
        <dbReference type="EMBL" id="KIN98017.1"/>
    </source>
</evidence>
<dbReference type="EMBL" id="KN832020">
    <property type="protein sequence ID" value="KIN98020.1"/>
    <property type="molecule type" value="Genomic_DNA"/>
</dbReference>
<keyword evidence="2 6" id="KW-0812">Transmembrane</keyword>
<keyword evidence="3 6" id="KW-1133">Transmembrane helix</keyword>
<feature type="transmembrane region" description="Helical" evidence="6">
    <location>
        <begin position="503"/>
        <end position="524"/>
    </location>
</feature>
<feature type="compositionally biased region" description="Basic and acidic residues" evidence="5">
    <location>
        <begin position="23"/>
        <end position="33"/>
    </location>
</feature>
<evidence type="ECO:0000256" key="3">
    <source>
        <dbReference type="ARBA" id="ARBA00022989"/>
    </source>
</evidence>
<dbReference type="Proteomes" id="UP000054217">
    <property type="component" value="Unassembled WGS sequence"/>
</dbReference>
<comment type="subcellular location">
    <subcellularLocation>
        <location evidence="1">Membrane</location>
        <topology evidence="1">Multi-pass membrane protein</topology>
    </subcellularLocation>
</comment>
<feature type="transmembrane region" description="Helical" evidence="6">
    <location>
        <begin position="155"/>
        <end position="176"/>
    </location>
</feature>
<feature type="transmembrane region" description="Helical" evidence="6">
    <location>
        <begin position="352"/>
        <end position="378"/>
    </location>
</feature>
<dbReference type="HOGENOM" id="CLU_012596_2_1_1"/>
<keyword evidence="4 6" id="KW-0472">Membrane</keyword>
<sequence>MHPPQSGFLDTVGNIRTLGARPSTRDQRSKDGTLQEGGAAVVDKASITCIEPTTLEKHKHRLRRDPGSSTSMSSPTKQRPNGSPYLRRVKLALTCVSIAANTLCAGGIICFPLIAPTLVTQLKLTQPQLTTFYAYSGMAGQYLFAAFAGKAIDYYGPWICSLASAVLFSTGFGLFAREIALTPVDIVTSSDSSYRRPAFYFLICAADSADDRQRFLSAVVTASKNFPHYIGLATGTSAALFGLSPTFLSILATRYFSHPDTGLDVTQFLRFLAVLSGSVHLVGVFTMHVQPPVEECTSKPFDTDTEDPAELADECTSLLSKTSAAASFDVTSATDEDLRSQSALDVLKDFNFWVLAFIVFVILGSCEMVISNIGTIVLSLPSRYLPTTALDGIPSGDIATSTQVRTISIANTVSRFVVGPLADFVSPVPSHPQPDSRGTYRKHLVSRLVFLAFSSSLLVCILVLRTNLIPYSIGAGIAYGCVFTILPSLVSSIWGIHNLGRNYGILIYAPFLGTPVFSYLYAFVAVEHTPADGGVCMGVRCWRATFEVSGVAAALAFVATLWLWKAWRGKV</sequence>